<protein>
    <recommendedName>
        <fullName evidence="4">DoxX family protein</fullName>
    </recommendedName>
</protein>
<evidence type="ECO:0008006" key="4">
    <source>
        <dbReference type="Google" id="ProtNLM"/>
    </source>
</evidence>
<evidence type="ECO:0000313" key="2">
    <source>
        <dbReference type="EMBL" id="WPJ89817.1"/>
    </source>
</evidence>
<keyword evidence="1" id="KW-0812">Transmembrane</keyword>
<accession>A0ABZ0RGA9</accession>
<evidence type="ECO:0000313" key="3">
    <source>
        <dbReference type="Proteomes" id="UP001323411"/>
    </source>
</evidence>
<dbReference type="PANTHER" id="PTHR36974">
    <property type="entry name" value="MEMBRANE PROTEIN-RELATED"/>
    <property type="match status" value="1"/>
</dbReference>
<organism evidence="2 3">
    <name type="scientific">Schaalia turicensis</name>
    <dbReference type="NCBI Taxonomy" id="131111"/>
    <lineage>
        <taxon>Bacteria</taxon>
        <taxon>Bacillati</taxon>
        <taxon>Actinomycetota</taxon>
        <taxon>Actinomycetes</taxon>
        <taxon>Actinomycetales</taxon>
        <taxon>Actinomycetaceae</taxon>
        <taxon>Schaalia</taxon>
    </lineage>
</organism>
<dbReference type="Proteomes" id="UP001323411">
    <property type="component" value="Chromosome"/>
</dbReference>
<feature type="transmembrane region" description="Helical" evidence="1">
    <location>
        <begin position="65"/>
        <end position="85"/>
    </location>
</feature>
<keyword evidence="1" id="KW-1133">Transmembrane helix</keyword>
<evidence type="ECO:0000256" key="1">
    <source>
        <dbReference type="SAM" id="Phobius"/>
    </source>
</evidence>
<dbReference type="EMBL" id="CP138854">
    <property type="protein sequence ID" value="WPJ89817.1"/>
    <property type="molecule type" value="Genomic_DNA"/>
</dbReference>
<keyword evidence="1" id="KW-0472">Membrane</keyword>
<keyword evidence="3" id="KW-1185">Reference proteome</keyword>
<dbReference type="RefSeq" id="WP_284891814.1">
    <property type="nucleotide sequence ID" value="NZ_CP138854.1"/>
</dbReference>
<gene>
    <name evidence="2" type="ORF">R0V15_04310</name>
</gene>
<sequence length="137" mass="14741">MPRKDPQLLTGLLAGMGSLHFVAPKPFDSIIPPQLPGQPRAYTLASGVAELATAGLIAQPRTRKLGGAAAIALFLAVFPANIYMAHQWQDKPWRLKAIAYGRLPLQALLIKQGWNVMKMANAEMGANAKEATGVKTR</sequence>
<reference evidence="2 3" key="1">
    <citation type="submission" date="2023-10" db="EMBL/GenBank/DDBJ databases">
        <authorList>
            <person name="Choi B."/>
        </authorList>
    </citation>
    <scope>NUCLEOTIDE SEQUENCE [LARGE SCALE GENOMIC DNA]</scope>
    <source>
        <strain evidence="2 3">UMB5448B</strain>
    </source>
</reference>
<proteinExistence type="predicted"/>
<name>A0ABZ0RGA9_9ACTO</name>
<dbReference type="PANTHER" id="PTHR36974:SF1">
    <property type="entry name" value="DOXX FAMILY MEMBRANE PROTEIN"/>
    <property type="match status" value="1"/>
</dbReference>